<name>A0A9P6Q968_9FUNG</name>
<proteinExistence type="predicted"/>
<keyword evidence="1" id="KW-1133">Transmembrane helix</keyword>
<feature type="transmembrane region" description="Helical" evidence="1">
    <location>
        <begin position="76"/>
        <end position="98"/>
    </location>
</feature>
<dbReference type="AlphaFoldDB" id="A0A9P6Q968"/>
<dbReference type="Proteomes" id="UP000726737">
    <property type="component" value="Unassembled WGS sequence"/>
</dbReference>
<gene>
    <name evidence="2" type="ORF">BG011_001263</name>
</gene>
<protein>
    <submittedName>
        <fullName evidence="2">Uncharacterized protein</fullName>
    </submittedName>
</protein>
<comment type="caution">
    <text evidence="2">The sequence shown here is derived from an EMBL/GenBank/DDBJ whole genome shotgun (WGS) entry which is preliminary data.</text>
</comment>
<dbReference type="EMBL" id="JAAAJA010000131">
    <property type="protein sequence ID" value="KAG0261222.1"/>
    <property type="molecule type" value="Genomic_DNA"/>
</dbReference>
<keyword evidence="1" id="KW-0472">Membrane</keyword>
<feature type="transmembrane region" description="Helical" evidence="1">
    <location>
        <begin position="37"/>
        <end position="56"/>
    </location>
</feature>
<keyword evidence="1" id="KW-0812">Transmembrane</keyword>
<sequence>MTDVLYSQRATNKLLDSIGGLFHPEPVRQSRVKQRGIAVRLLVIGIVAVADMGFKQTMDKDEKCSSSESAGRTPCLVRYGVVAVELVSGVMMSAEAVLTRLTRKDEARRAAQSLDVLAKEQQQQQQQQPV</sequence>
<keyword evidence="3" id="KW-1185">Reference proteome</keyword>
<accession>A0A9P6Q968</accession>
<evidence type="ECO:0000313" key="2">
    <source>
        <dbReference type="EMBL" id="KAG0261222.1"/>
    </source>
</evidence>
<reference evidence="2" key="1">
    <citation type="journal article" date="2020" name="Fungal Divers.">
        <title>Resolving the Mortierellaceae phylogeny through synthesis of multi-gene phylogenetics and phylogenomics.</title>
        <authorList>
            <person name="Vandepol N."/>
            <person name="Liber J."/>
            <person name="Desiro A."/>
            <person name="Na H."/>
            <person name="Kennedy M."/>
            <person name="Barry K."/>
            <person name="Grigoriev I.V."/>
            <person name="Miller A.N."/>
            <person name="O'Donnell K."/>
            <person name="Stajich J.E."/>
            <person name="Bonito G."/>
        </authorList>
    </citation>
    <scope>NUCLEOTIDE SEQUENCE</scope>
    <source>
        <strain evidence="2">KOD948</strain>
    </source>
</reference>
<evidence type="ECO:0000313" key="3">
    <source>
        <dbReference type="Proteomes" id="UP000726737"/>
    </source>
</evidence>
<organism evidence="2 3">
    <name type="scientific">Mortierella polycephala</name>
    <dbReference type="NCBI Taxonomy" id="41804"/>
    <lineage>
        <taxon>Eukaryota</taxon>
        <taxon>Fungi</taxon>
        <taxon>Fungi incertae sedis</taxon>
        <taxon>Mucoromycota</taxon>
        <taxon>Mortierellomycotina</taxon>
        <taxon>Mortierellomycetes</taxon>
        <taxon>Mortierellales</taxon>
        <taxon>Mortierellaceae</taxon>
        <taxon>Mortierella</taxon>
    </lineage>
</organism>
<evidence type="ECO:0000256" key="1">
    <source>
        <dbReference type="SAM" id="Phobius"/>
    </source>
</evidence>